<dbReference type="STRING" id="1280948.HY36_01140"/>
<sequence>MARSMSDMKPHLPPEWAPHAALWVGWPRLVEEWGGNLDGPRADIAGFIRAASDFVPIRVAVGSDEAEETARAAVGDCADICRIPTGDIWLRDTGPIITGSGDARKAQTFRFNGWGGKYLMPGDTETAVAIADFENINTESHDLVLEGGGIDADGTGRLLTTGQCLLNANRNPDLDQSEIELAISHALGVHEYIWLGDGLLNDHTDGHVDNVARFISPGHAICQHPSGDDDPNAETLQEIETTLRRAGLEVTTIPSPGLVKDEDGNPIPASHMNFAITNGVVLVPVYEDRYSLVALAELSALFEGRQVIGLPARHILNGGGSFHCMTREIPA</sequence>
<dbReference type="PANTHER" id="PTHR31377:SF0">
    <property type="entry name" value="AGMATINE DEIMINASE-RELATED"/>
    <property type="match status" value="1"/>
</dbReference>
<dbReference type="GO" id="GO:0004668">
    <property type="term" value="F:protein-arginine deiminase activity"/>
    <property type="evidence" value="ECO:0007669"/>
    <property type="project" value="InterPro"/>
</dbReference>
<dbReference type="PANTHER" id="PTHR31377">
    <property type="entry name" value="AGMATINE DEIMINASE-RELATED"/>
    <property type="match status" value="1"/>
</dbReference>
<dbReference type="GO" id="GO:0047632">
    <property type="term" value="F:agmatine deiminase activity"/>
    <property type="evidence" value="ECO:0007669"/>
    <property type="project" value="TreeGrafter"/>
</dbReference>
<dbReference type="PATRIC" id="fig|1280948.3.peg.219"/>
<keyword evidence="1" id="KW-0378">Hydrolase</keyword>
<dbReference type="AlphaFoldDB" id="A0A059EBI2"/>
<evidence type="ECO:0008006" key="4">
    <source>
        <dbReference type="Google" id="ProtNLM"/>
    </source>
</evidence>
<organism evidence="2 3">
    <name type="scientific">Hyphomonas atlantica</name>
    <dbReference type="NCBI Taxonomy" id="1280948"/>
    <lineage>
        <taxon>Bacteria</taxon>
        <taxon>Pseudomonadati</taxon>
        <taxon>Pseudomonadota</taxon>
        <taxon>Alphaproteobacteria</taxon>
        <taxon>Hyphomonadales</taxon>
        <taxon>Hyphomonadaceae</taxon>
        <taxon>Hyphomonas</taxon>
    </lineage>
</organism>
<name>A0A059EBI2_9PROT</name>
<dbReference type="EMBL" id="AWFH01000001">
    <property type="protein sequence ID" value="KCZ65008.1"/>
    <property type="molecule type" value="Genomic_DNA"/>
</dbReference>
<accession>A0A059EBI2</accession>
<reference evidence="2 3" key="1">
    <citation type="journal article" date="2014" name="Antonie Van Leeuwenhoek">
        <title>Hyphomonas beringensis sp. nov. and Hyphomonas chukchiensis sp. nov., isolated from surface seawater of the Bering Sea and Chukchi Sea.</title>
        <authorList>
            <person name="Li C."/>
            <person name="Lai Q."/>
            <person name="Li G."/>
            <person name="Dong C."/>
            <person name="Wang J."/>
            <person name="Liao Y."/>
            <person name="Shao Z."/>
        </authorList>
    </citation>
    <scope>NUCLEOTIDE SEQUENCE [LARGE SCALE GENOMIC DNA]</scope>
    <source>
        <strain evidence="2 3">22II1-22F38</strain>
    </source>
</reference>
<evidence type="ECO:0000313" key="2">
    <source>
        <dbReference type="EMBL" id="KCZ65008.1"/>
    </source>
</evidence>
<protein>
    <recommendedName>
        <fullName evidence="4">Agmatine deiminase</fullName>
    </recommendedName>
</protein>
<dbReference type="Proteomes" id="UP000024547">
    <property type="component" value="Unassembled WGS sequence"/>
</dbReference>
<dbReference type="GO" id="GO:0009446">
    <property type="term" value="P:putrescine biosynthetic process"/>
    <property type="evidence" value="ECO:0007669"/>
    <property type="project" value="InterPro"/>
</dbReference>
<gene>
    <name evidence="2" type="ORF">HY36_01140</name>
</gene>
<comment type="caution">
    <text evidence="2">The sequence shown here is derived from an EMBL/GenBank/DDBJ whole genome shotgun (WGS) entry which is preliminary data.</text>
</comment>
<dbReference type="Gene3D" id="3.75.10.10">
    <property type="entry name" value="L-arginine/glycine Amidinotransferase, Chain A"/>
    <property type="match status" value="1"/>
</dbReference>
<proteinExistence type="predicted"/>
<evidence type="ECO:0000313" key="3">
    <source>
        <dbReference type="Proteomes" id="UP000024547"/>
    </source>
</evidence>
<dbReference type="eggNOG" id="COG2957">
    <property type="taxonomic scope" value="Bacteria"/>
</dbReference>
<keyword evidence="3" id="KW-1185">Reference proteome</keyword>
<dbReference type="InterPro" id="IPR007466">
    <property type="entry name" value="Peptidyl-Arg-deiminase_porph"/>
</dbReference>
<dbReference type="Pfam" id="PF04371">
    <property type="entry name" value="PAD_porph"/>
    <property type="match status" value="1"/>
</dbReference>
<dbReference type="SUPFAM" id="SSF55909">
    <property type="entry name" value="Pentein"/>
    <property type="match status" value="1"/>
</dbReference>
<evidence type="ECO:0000256" key="1">
    <source>
        <dbReference type="ARBA" id="ARBA00022801"/>
    </source>
</evidence>